<dbReference type="InterPro" id="IPR015168">
    <property type="entry name" value="SsuA/THI5"/>
</dbReference>
<evidence type="ECO:0000256" key="1">
    <source>
        <dbReference type="ARBA" id="ARBA00010742"/>
    </source>
</evidence>
<dbReference type="Proteomes" id="UP000664771">
    <property type="component" value="Unassembled WGS sequence"/>
</dbReference>
<comment type="similarity">
    <text evidence="1">Belongs to the bacterial solute-binding protein SsuA/TauA family.</text>
</comment>
<dbReference type="Gene3D" id="3.40.190.10">
    <property type="entry name" value="Periplasmic binding protein-like II"/>
    <property type="match status" value="2"/>
</dbReference>
<organism evidence="3 4">
    <name type="scientific">Acetobacter sacchari</name>
    <dbReference type="NCBI Taxonomy" id="2661687"/>
    <lineage>
        <taxon>Bacteria</taxon>
        <taxon>Pseudomonadati</taxon>
        <taxon>Pseudomonadota</taxon>
        <taxon>Alphaproteobacteria</taxon>
        <taxon>Acetobacterales</taxon>
        <taxon>Acetobacteraceae</taxon>
        <taxon>Acetobacter</taxon>
    </lineage>
</organism>
<evidence type="ECO:0000259" key="2">
    <source>
        <dbReference type="SMART" id="SM00062"/>
    </source>
</evidence>
<reference evidence="3 4" key="1">
    <citation type="submission" date="2021-03" db="EMBL/GenBank/DDBJ databases">
        <title>The complete genome sequence of Acetobacter sacchari TBRC 11175.</title>
        <authorList>
            <person name="Charoenyingcharoen P."/>
            <person name="Yukphan P."/>
        </authorList>
    </citation>
    <scope>NUCLEOTIDE SEQUENCE [LARGE SCALE GENOMIC DNA]</scope>
    <source>
        <strain evidence="3 4">TBRC 11175</strain>
    </source>
</reference>
<sequence>MPEILATPIKRRQFLGAAALTCVGGALGGQARAANPGVTLRVATFRGMDSTLLPAAHVADFPYTVAYSEFNSGNLIAQAINADAIDLGGWSEIPMVFAAAAKSNVAVVATLEGPTTDQAVLTPANSPYKSISDLRGKRVGYIRATTAHYFLIRMLEQAGLSWTDIQPVALSMSEGLTAIKSGSLDAWATYGYAIQILEAAGAARVLQSAADILSGHYFIGANPRKLGDPAFRAAAADYLDRLNRAYATLAADKALWAKVVSPVIHVPEDVVLAYLRAQNRPYRARAWRQDDIVSADAVARTFAKAGVLPQDANVAAVFSPALSKLLPA</sequence>
<name>A0ABS3LSW6_9PROT</name>
<dbReference type="SMART" id="SM00062">
    <property type="entry name" value="PBPb"/>
    <property type="match status" value="1"/>
</dbReference>
<evidence type="ECO:0000313" key="3">
    <source>
        <dbReference type="EMBL" id="MBO1359004.1"/>
    </source>
</evidence>
<comment type="caution">
    <text evidence="3">The sequence shown here is derived from an EMBL/GenBank/DDBJ whole genome shotgun (WGS) entry which is preliminary data.</text>
</comment>
<dbReference type="InterPro" id="IPR001638">
    <property type="entry name" value="Solute-binding_3/MltF_N"/>
</dbReference>
<keyword evidence="4" id="KW-1185">Reference proteome</keyword>
<dbReference type="PANTHER" id="PTHR30024:SF48">
    <property type="entry name" value="ABC TRANSPORTER SUBSTRATE-BINDING PROTEIN"/>
    <property type="match status" value="1"/>
</dbReference>
<dbReference type="PROSITE" id="PS51318">
    <property type="entry name" value="TAT"/>
    <property type="match status" value="1"/>
</dbReference>
<dbReference type="RefSeq" id="WP_207879718.1">
    <property type="nucleotide sequence ID" value="NZ_JAFVMF010000004.1"/>
</dbReference>
<dbReference type="SUPFAM" id="SSF53850">
    <property type="entry name" value="Periplasmic binding protein-like II"/>
    <property type="match status" value="1"/>
</dbReference>
<gene>
    <name evidence="3" type="ORF">J2D73_04215</name>
</gene>
<evidence type="ECO:0000313" key="4">
    <source>
        <dbReference type="Proteomes" id="UP000664771"/>
    </source>
</evidence>
<accession>A0ABS3LSW6</accession>
<protein>
    <submittedName>
        <fullName evidence="3">ABC transporter substrate-binding protein</fullName>
    </submittedName>
</protein>
<dbReference type="Pfam" id="PF09084">
    <property type="entry name" value="NMT1"/>
    <property type="match status" value="1"/>
</dbReference>
<proteinExistence type="inferred from homology"/>
<dbReference type="InterPro" id="IPR006311">
    <property type="entry name" value="TAT_signal"/>
</dbReference>
<feature type="domain" description="Solute-binding protein family 3/N-terminal" evidence="2">
    <location>
        <begin position="39"/>
        <end position="252"/>
    </location>
</feature>
<dbReference type="EMBL" id="JAFVMF010000004">
    <property type="protein sequence ID" value="MBO1359004.1"/>
    <property type="molecule type" value="Genomic_DNA"/>
</dbReference>
<dbReference type="PANTHER" id="PTHR30024">
    <property type="entry name" value="ALIPHATIC SULFONATES-BINDING PROTEIN-RELATED"/>
    <property type="match status" value="1"/>
</dbReference>